<keyword evidence="8" id="KW-1185">Reference proteome</keyword>
<evidence type="ECO:0000256" key="4">
    <source>
        <dbReference type="ARBA" id="ARBA00022827"/>
    </source>
</evidence>
<sequence>MTDVQIPDIFEGTVIKRGDVNYESECYQNASSSYMKEDIIRPMAIIKAANDDDVIQAIKYASKNKIAVAVRTGGHQYSGASSTNGKNIQLDLSQTYKDFQWDNEDCTSVIFGISFSLNDFNAKLREEDRFVPHGQCSQVNIGGHIQTGGYGQLARSFGLLSDHVEKFRIITANCQTQWVSRNDDLFFAVLGGSPGNFGVLTHINPNVFRDQDYPNSRGFRAICPYNRDSLKGLLDIMVGMAEDDEFPADYNYCVSVIDDPRFPTSSELTYDQRYNKKKVFVQQEVTWTRIIIIFVQWANLEGSQQKYNSDFVDKIRKAAGISDYNAKQLVQVSDKHYTPMSKLTGDWIVPMERAFNLPYFKRAYSSNSSSERLKEFNWTEWVCDRIDKKDTIRICPYQHNFSILVAPNRDFSKTERKVSRLSVGETLALSGRGVGSSDAIFCEDDRRFLWGSHDLDLSAAQKYYYDRYPK</sequence>
<evidence type="ECO:0000256" key="2">
    <source>
        <dbReference type="ARBA" id="ARBA00005466"/>
    </source>
</evidence>
<dbReference type="GO" id="GO:0071949">
    <property type="term" value="F:FAD binding"/>
    <property type="evidence" value="ECO:0007669"/>
    <property type="project" value="InterPro"/>
</dbReference>
<evidence type="ECO:0000313" key="7">
    <source>
        <dbReference type="EMBL" id="CAG8537490.1"/>
    </source>
</evidence>
<evidence type="ECO:0000256" key="5">
    <source>
        <dbReference type="ARBA" id="ARBA00023002"/>
    </source>
</evidence>
<comment type="similarity">
    <text evidence="2">Belongs to the oxygen-dependent FAD-linked oxidoreductase family.</text>
</comment>
<dbReference type="InterPro" id="IPR016166">
    <property type="entry name" value="FAD-bd_PCMH"/>
</dbReference>
<dbReference type="Proteomes" id="UP000789759">
    <property type="component" value="Unassembled WGS sequence"/>
</dbReference>
<dbReference type="SUPFAM" id="SSF56176">
    <property type="entry name" value="FAD-binding/transporter-associated domain-like"/>
    <property type="match status" value="1"/>
</dbReference>
<comment type="caution">
    <text evidence="7">The sequence shown here is derived from an EMBL/GenBank/DDBJ whole genome shotgun (WGS) entry which is preliminary data.</text>
</comment>
<dbReference type="PROSITE" id="PS51387">
    <property type="entry name" value="FAD_PCMH"/>
    <property type="match status" value="1"/>
</dbReference>
<gene>
    <name evidence="7" type="ORF">CPELLU_LOCUS4140</name>
</gene>
<evidence type="ECO:0000259" key="6">
    <source>
        <dbReference type="PROSITE" id="PS51387"/>
    </source>
</evidence>
<feature type="domain" description="FAD-binding PCMH-type" evidence="6">
    <location>
        <begin position="38"/>
        <end position="210"/>
    </location>
</feature>
<dbReference type="PANTHER" id="PTHR42973">
    <property type="entry name" value="BINDING OXIDOREDUCTASE, PUTATIVE (AFU_ORTHOLOGUE AFUA_1G17690)-RELATED"/>
    <property type="match status" value="1"/>
</dbReference>
<dbReference type="InterPro" id="IPR016169">
    <property type="entry name" value="FAD-bd_PCMH_sub2"/>
</dbReference>
<keyword evidence="5" id="KW-0560">Oxidoreductase</keyword>
<dbReference type="EMBL" id="CAJVQA010002126">
    <property type="protein sequence ID" value="CAG8537490.1"/>
    <property type="molecule type" value="Genomic_DNA"/>
</dbReference>
<dbReference type="Pfam" id="PF01565">
    <property type="entry name" value="FAD_binding_4"/>
    <property type="match status" value="1"/>
</dbReference>
<comment type="cofactor">
    <cofactor evidence="1">
        <name>FAD</name>
        <dbReference type="ChEBI" id="CHEBI:57692"/>
    </cofactor>
</comment>
<protein>
    <submittedName>
        <fullName evidence="7">2703_t:CDS:1</fullName>
    </submittedName>
</protein>
<feature type="non-terminal residue" evidence="7">
    <location>
        <position position="470"/>
    </location>
</feature>
<keyword evidence="3" id="KW-0285">Flavoprotein</keyword>
<dbReference type="PANTHER" id="PTHR42973:SF39">
    <property type="entry name" value="FAD-BINDING PCMH-TYPE DOMAIN-CONTAINING PROTEIN"/>
    <property type="match status" value="1"/>
</dbReference>
<reference evidence="7" key="1">
    <citation type="submission" date="2021-06" db="EMBL/GenBank/DDBJ databases">
        <authorList>
            <person name="Kallberg Y."/>
            <person name="Tangrot J."/>
            <person name="Rosling A."/>
        </authorList>
    </citation>
    <scope>NUCLEOTIDE SEQUENCE</scope>
    <source>
        <strain evidence="7">FL966</strain>
    </source>
</reference>
<dbReference type="InterPro" id="IPR006094">
    <property type="entry name" value="Oxid_FAD_bind_N"/>
</dbReference>
<evidence type="ECO:0000256" key="3">
    <source>
        <dbReference type="ARBA" id="ARBA00022630"/>
    </source>
</evidence>
<keyword evidence="4" id="KW-0274">FAD</keyword>
<proteinExistence type="inferred from homology"/>
<dbReference type="Gene3D" id="3.30.465.10">
    <property type="match status" value="1"/>
</dbReference>
<dbReference type="OrthoDB" id="415825at2759"/>
<dbReference type="AlphaFoldDB" id="A0A9N9ALQ6"/>
<organism evidence="7 8">
    <name type="scientific">Cetraspora pellucida</name>
    <dbReference type="NCBI Taxonomy" id="1433469"/>
    <lineage>
        <taxon>Eukaryota</taxon>
        <taxon>Fungi</taxon>
        <taxon>Fungi incertae sedis</taxon>
        <taxon>Mucoromycota</taxon>
        <taxon>Glomeromycotina</taxon>
        <taxon>Glomeromycetes</taxon>
        <taxon>Diversisporales</taxon>
        <taxon>Gigasporaceae</taxon>
        <taxon>Cetraspora</taxon>
    </lineage>
</organism>
<dbReference type="GO" id="GO:0016491">
    <property type="term" value="F:oxidoreductase activity"/>
    <property type="evidence" value="ECO:0007669"/>
    <property type="project" value="UniProtKB-KW"/>
</dbReference>
<evidence type="ECO:0000313" key="8">
    <source>
        <dbReference type="Proteomes" id="UP000789759"/>
    </source>
</evidence>
<dbReference type="InterPro" id="IPR036318">
    <property type="entry name" value="FAD-bd_PCMH-like_sf"/>
</dbReference>
<evidence type="ECO:0000256" key="1">
    <source>
        <dbReference type="ARBA" id="ARBA00001974"/>
    </source>
</evidence>
<accession>A0A9N9ALQ6</accession>
<name>A0A9N9ALQ6_9GLOM</name>
<dbReference type="InterPro" id="IPR050416">
    <property type="entry name" value="FAD-linked_Oxidoreductase"/>
</dbReference>